<organism evidence="1 2">
    <name type="scientific">Polaromonas jejuensis</name>
    <dbReference type="NCBI Taxonomy" id="457502"/>
    <lineage>
        <taxon>Bacteria</taxon>
        <taxon>Pseudomonadati</taxon>
        <taxon>Pseudomonadota</taxon>
        <taxon>Betaproteobacteria</taxon>
        <taxon>Burkholderiales</taxon>
        <taxon>Comamonadaceae</taxon>
        <taxon>Polaromonas</taxon>
    </lineage>
</organism>
<dbReference type="RefSeq" id="WP_169804404.1">
    <property type="nucleotide sequence ID" value="NZ_JBHSMX010000006.1"/>
</dbReference>
<dbReference type="InterPro" id="IPR026349">
    <property type="entry name" value="CHP04255"/>
</dbReference>
<reference evidence="2" key="1">
    <citation type="journal article" date="2019" name="Int. J. Syst. Evol. Microbiol.">
        <title>The Global Catalogue of Microorganisms (GCM) 10K type strain sequencing project: providing services to taxonomists for standard genome sequencing and annotation.</title>
        <authorList>
            <consortium name="The Broad Institute Genomics Platform"/>
            <consortium name="The Broad Institute Genome Sequencing Center for Infectious Disease"/>
            <person name="Wu L."/>
            <person name="Ma J."/>
        </authorList>
    </citation>
    <scope>NUCLEOTIDE SEQUENCE [LARGE SCALE GENOMIC DNA]</scope>
    <source>
        <strain evidence="2">CGMCC 4.7277</strain>
    </source>
</reference>
<keyword evidence="2" id="KW-1185">Reference proteome</keyword>
<sequence>MTATNTPVTRSEGYKYPPVTEAVIGINFAEDLSKALLKSISDKLAKNYPIHEPLQNISVKFDLSHLAGKDRKAFTEVVEGHRRSSQDMTELALALPNSLVVSQLAPYPSWATFSKRFMRDWKLLKRTLGYREIKRIGVRYINRIDIPTTGPLVHHEQFLNVFPRVPDMLSPLMAGAVQTMSYFEDIKCKLTLNSGVVESPILNHTSFLLDLDVGREIDVPQNDKDIFELLDAMRLKKNQVFEACVSQRARDEIFNGDRNGK</sequence>
<comment type="caution">
    <text evidence="1">The sequence shown here is derived from an EMBL/GenBank/DDBJ whole genome shotgun (WGS) entry which is preliminary data.</text>
</comment>
<gene>
    <name evidence="1" type="ORF">ACFPP7_02925</name>
</gene>
<protein>
    <submittedName>
        <fullName evidence="1">TIGR04255 family protein</fullName>
    </submittedName>
</protein>
<evidence type="ECO:0000313" key="1">
    <source>
        <dbReference type="EMBL" id="MFC5519872.1"/>
    </source>
</evidence>
<dbReference type="Proteomes" id="UP001596084">
    <property type="component" value="Unassembled WGS sequence"/>
</dbReference>
<accession>A0ABW0Q866</accession>
<evidence type="ECO:0000313" key="2">
    <source>
        <dbReference type="Proteomes" id="UP001596084"/>
    </source>
</evidence>
<name>A0ABW0Q866_9BURK</name>
<dbReference type="EMBL" id="JBHSMX010000006">
    <property type="protein sequence ID" value="MFC5519872.1"/>
    <property type="molecule type" value="Genomic_DNA"/>
</dbReference>
<proteinExistence type="predicted"/>
<dbReference type="NCBIfam" id="TIGR04255">
    <property type="entry name" value="sporadTIGR04255"/>
    <property type="match status" value="1"/>
</dbReference>